<accession>A0A1Y1U887</accession>
<dbReference type="RefSeq" id="XP_021868529.1">
    <property type="nucleotide sequence ID" value="XM_022016984.1"/>
</dbReference>
<evidence type="ECO:0000256" key="1">
    <source>
        <dbReference type="SAM" id="MobiDB-lite"/>
    </source>
</evidence>
<keyword evidence="3" id="KW-1185">Reference proteome</keyword>
<sequence length="193" mass="21297">MLSDSDSDEEDMERLYDYYKTYNEKITHAFHEQLDPIIEDELVGLPSVYLTPPTPEMLPVSPDDDSISQGQELLETPPSLTLEGTWRDASDSPSSSILPSPNPQSRIGLGLEMEESTAPSISLSKTDWADMDDDFPMVFPSSEYAPPTAEPHSALQPGLELELDRSSPTSVPASTICWADMDDDVPMVFPDSL</sequence>
<feature type="region of interest" description="Disordered" evidence="1">
    <location>
        <begin position="76"/>
        <end position="107"/>
    </location>
</feature>
<gene>
    <name evidence="2" type="ORF">BD324DRAFT_637247</name>
</gene>
<dbReference type="InParanoid" id="A0A1Y1U887"/>
<reference evidence="2 3" key="1">
    <citation type="submission" date="2017-03" db="EMBL/GenBank/DDBJ databases">
        <title>Widespread Adenine N6-methylation of Active Genes in Fungi.</title>
        <authorList>
            <consortium name="DOE Joint Genome Institute"/>
            <person name="Mondo S.J."/>
            <person name="Dannebaum R.O."/>
            <person name="Kuo R.C."/>
            <person name="Louie K.B."/>
            <person name="Bewick A.J."/>
            <person name="Labutti K."/>
            <person name="Haridas S."/>
            <person name="Kuo A."/>
            <person name="Salamov A."/>
            <person name="Ahrendt S.R."/>
            <person name="Lau R."/>
            <person name="Bowen B.P."/>
            <person name="Lipzen A."/>
            <person name="Sullivan W."/>
            <person name="Andreopoulos W.B."/>
            <person name="Clum A."/>
            <person name="Lindquist E."/>
            <person name="Daum C."/>
            <person name="Northen T.R."/>
            <person name="Ramamoorthy G."/>
            <person name="Schmitz R.J."/>
            <person name="Gryganskyi A."/>
            <person name="Culley D."/>
            <person name="Magnuson J."/>
            <person name="James T.Y."/>
            <person name="O'Malley M.A."/>
            <person name="Stajich J.E."/>
            <person name="Spatafora J.W."/>
            <person name="Visel A."/>
            <person name="Grigoriev I.V."/>
        </authorList>
    </citation>
    <scope>NUCLEOTIDE SEQUENCE [LARGE SCALE GENOMIC DNA]</scope>
    <source>
        <strain evidence="2 3">NRRL Y-17943</strain>
    </source>
</reference>
<protein>
    <submittedName>
        <fullName evidence="2">Uncharacterized protein</fullName>
    </submittedName>
</protein>
<dbReference type="AlphaFoldDB" id="A0A1Y1U887"/>
<organism evidence="2 3">
    <name type="scientific">Kockovaella imperatae</name>
    <dbReference type="NCBI Taxonomy" id="4999"/>
    <lineage>
        <taxon>Eukaryota</taxon>
        <taxon>Fungi</taxon>
        <taxon>Dikarya</taxon>
        <taxon>Basidiomycota</taxon>
        <taxon>Agaricomycotina</taxon>
        <taxon>Tremellomycetes</taxon>
        <taxon>Tremellales</taxon>
        <taxon>Cuniculitremaceae</taxon>
        <taxon>Kockovaella</taxon>
    </lineage>
</organism>
<proteinExistence type="predicted"/>
<dbReference type="EMBL" id="NBSH01000015">
    <property type="protein sequence ID" value="ORX34251.1"/>
    <property type="molecule type" value="Genomic_DNA"/>
</dbReference>
<dbReference type="Proteomes" id="UP000193218">
    <property type="component" value="Unassembled WGS sequence"/>
</dbReference>
<comment type="caution">
    <text evidence="2">The sequence shown here is derived from an EMBL/GenBank/DDBJ whole genome shotgun (WGS) entry which is preliminary data.</text>
</comment>
<evidence type="ECO:0000313" key="2">
    <source>
        <dbReference type="EMBL" id="ORX34251.1"/>
    </source>
</evidence>
<feature type="region of interest" description="Disordered" evidence="1">
    <location>
        <begin position="139"/>
        <end position="171"/>
    </location>
</feature>
<name>A0A1Y1U887_9TREE</name>
<dbReference type="GeneID" id="33558793"/>
<evidence type="ECO:0000313" key="3">
    <source>
        <dbReference type="Proteomes" id="UP000193218"/>
    </source>
</evidence>
<feature type="compositionally biased region" description="Low complexity" evidence="1">
    <location>
        <begin position="91"/>
        <end position="105"/>
    </location>
</feature>